<name>A0A8A4TG23_SULCO</name>
<evidence type="ECO:0000256" key="10">
    <source>
        <dbReference type="SAM" id="SignalP"/>
    </source>
</evidence>
<evidence type="ECO:0000256" key="7">
    <source>
        <dbReference type="ARBA" id="ARBA00023237"/>
    </source>
</evidence>
<dbReference type="Gene3D" id="2.60.40.1120">
    <property type="entry name" value="Carboxypeptidase-like, regulatory domain"/>
    <property type="match status" value="1"/>
</dbReference>
<keyword evidence="5 9" id="KW-0798">TonB box</keyword>
<evidence type="ECO:0000256" key="6">
    <source>
        <dbReference type="ARBA" id="ARBA00023136"/>
    </source>
</evidence>
<feature type="chain" id="PRO_5035202377" evidence="10">
    <location>
        <begin position="23"/>
        <end position="753"/>
    </location>
</feature>
<feature type="signal peptide" evidence="10">
    <location>
        <begin position="1"/>
        <end position="22"/>
    </location>
</feature>
<dbReference type="InterPro" id="IPR039426">
    <property type="entry name" value="TonB-dep_rcpt-like"/>
</dbReference>
<dbReference type="Pfam" id="PF13715">
    <property type="entry name" value="CarbopepD_reg_2"/>
    <property type="match status" value="1"/>
</dbReference>
<sequence length="753" mass="83908">MRKALVWPALLAFSLWLPPIFAMEVQGRVFDYLNGEPLGSVDIHAATEDFSTKSEKDGSFTVSTSDATQMTLVFSKEGYAPLRITIWQDRLPDGMLRVDLMPQTHLHEEIVIVDDTHRLSYETTVDRGIIARATPDEAAALIGQIPGGDTVRRGAANGDPVLRGAQQDRLNLSCDGGMRVEYACPNRMDPPSAHIDLKSLKHVEVVKGPYAVRHGAVFAGMVNMVSRDLHYSDDGTSFSGAVEAGYETNGEGKTGNVELGLGGSRHALQLQLGIRDYADYDAAEGTSIPGAFKQDSIHLKYQTALTAHADLKAAIHRGETTDALFPALPMDMDLSRVLTASLEFRQRFEHAAVQSLSARVYATDNEHLMTNKRREIATRMAAVTDAETQTGGARIEAESLLWDGMLTFGSDYFTSVKDGIRTREMLMGPMAGRQMQDIVWADTDHDTIGVYAEYRRAIGDLVNMATGVRLDEVESIAKRPDPQFSAIYGNDLSERDSNVSAFAHLSFRPNDHLEWGVSAGLGTRSPNASERYIYLFPLGLDRYDYLGNPNLKPEENRQVDLSFGTHFEKFALKATVFYSDHQDFISARETDLVAPRTNNVLGVKQFFNIEDATRYGGDLTLDYRPHPAWHLHTTADYVRGENEGADDPLPEMPPLEWRLGAEYQRQQFSGGLLFRWVDDQDRVSHLFSETPTEGFSTADLRGSYDLAGFTLSVNVENLFDEEYAEHLSRKLRSDGTRIPEPGRSFFFTIRRSF</sequence>
<dbReference type="RefSeq" id="WP_337249539.1">
    <property type="nucleotide sequence ID" value="NZ_CP071793.1"/>
</dbReference>
<evidence type="ECO:0000259" key="11">
    <source>
        <dbReference type="Pfam" id="PF00593"/>
    </source>
</evidence>
<dbReference type="Pfam" id="PF00593">
    <property type="entry name" value="TonB_dep_Rec_b-barrel"/>
    <property type="match status" value="1"/>
</dbReference>
<keyword evidence="10" id="KW-0732">Signal</keyword>
<dbReference type="GO" id="GO:0015344">
    <property type="term" value="F:siderophore uptake transmembrane transporter activity"/>
    <property type="evidence" value="ECO:0007669"/>
    <property type="project" value="TreeGrafter"/>
</dbReference>
<keyword evidence="14" id="KW-1185">Reference proteome</keyword>
<comment type="similarity">
    <text evidence="8 9">Belongs to the TonB-dependent receptor family.</text>
</comment>
<keyword evidence="13" id="KW-0675">Receptor</keyword>
<feature type="domain" description="TonB-dependent receptor-like beta-barrel" evidence="11">
    <location>
        <begin position="349"/>
        <end position="718"/>
    </location>
</feature>
<dbReference type="PANTHER" id="PTHR30069:SF49">
    <property type="entry name" value="OUTER MEMBRANE PROTEIN C"/>
    <property type="match status" value="1"/>
</dbReference>
<evidence type="ECO:0000256" key="3">
    <source>
        <dbReference type="ARBA" id="ARBA00022452"/>
    </source>
</evidence>
<accession>A0A8A4TG23</accession>
<dbReference type="InterPro" id="IPR000531">
    <property type="entry name" value="Beta-barrel_TonB"/>
</dbReference>
<evidence type="ECO:0000256" key="5">
    <source>
        <dbReference type="ARBA" id="ARBA00023077"/>
    </source>
</evidence>
<dbReference type="PANTHER" id="PTHR30069">
    <property type="entry name" value="TONB-DEPENDENT OUTER MEMBRANE RECEPTOR"/>
    <property type="match status" value="1"/>
</dbReference>
<dbReference type="Gene3D" id="2.40.170.20">
    <property type="entry name" value="TonB-dependent receptor, beta-barrel domain"/>
    <property type="match status" value="1"/>
</dbReference>
<dbReference type="GO" id="GO:0009279">
    <property type="term" value="C:cell outer membrane"/>
    <property type="evidence" value="ECO:0007669"/>
    <property type="project" value="UniProtKB-SubCell"/>
</dbReference>
<keyword evidence="6 8" id="KW-0472">Membrane</keyword>
<evidence type="ECO:0000259" key="12">
    <source>
        <dbReference type="Pfam" id="PF07715"/>
    </source>
</evidence>
<gene>
    <name evidence="13" type="ORF">J3U87_23100</name>
</gene>
<organism evidence="13 14">
    <name type="scientific">Sulfidibacter corallicola</name>
    <dbReference type="NCBI Taxonomy" id="2818388"/>
    <lineage>
        <taxon>Bacteria</taxon>
        <taxon>Pseudomonadati</taxon>
        <taxon>Acidobacteriota</taxon>
        <taxon>Holophagae</taxon>
        <taxon>Acanthopleuribacterales</taxon>
        <taxon>Acanthopleuribacteraceae</taxon>
        <taxon>Sulfidibacter</taxon>
    </lineage>
</organism>
<dbReference type="InterPro" id="IPR037066">
    <property type="entry name" value="Plug_dom_sf"/>
</dbReference>
<dbReference type="SUPFAM" id="SSF56935">
    <property type="entry name" value="Porins"/>
    <property type="match status" value="1"/>
</dbReference>
<feature type="domain" description="TonB-dependent receptor plug" evidence="12">
    <location>
        <begin position="123"/>
        <end position="217"/>
    </location>
</feature>
<dbReference type="PROSITE" id="PS52016">
    <property type="entry name" value="TONB_DEPENDENT_REC_3"/>
    <property type="match status" value="1"/>
</dbReference>
<evidence type="ECO:0000256" key="1">
    <source>
        <dbReference type="ARBA" id="ARBA00004571"/>
    </source>
</evidence>
<dbReference type="EMBL" id="CP071793">
    <property type="protein sequence ID" value="QTD48477.1"/>
    <property type="molecule type" value="Genomic_DNA"/>
</dbReference>
<dbReference type="Gene3D" id="2.170.130.10">
    <property type="entry name" value="TonB-dependent receptor, plug domain"/>
    <property type="match status" value="1"/>
</dbReference>
<keyword evidence="3 8" id="KW-1134">Transmembrane beta strand</keyword>
<dbReference type="KEGG" id="scor:J3U87_23100"/>
<keyword evidence="7 8" id="KW-0998">Cell outer membrane</keyword>
<proteinExistence type="inferred from homology"/>
<protein>
    <submittedName>
        <fullName evidence="13">TonB-dependent receptor</fullName>
    </submittedName>
</protein>
<reference evidence="13" key="1">
    <citation type="submission" date="2021-03" db="EMBL/GenBank/DDBJ databases">
        <title>Acanthopleuribacteraceae sp. M133.</title>
        <authorList>
            <person name="Wang G."/>
        </authorList>
    </citation>
    <scope>NUCLEOTIDE SEQUENCE</scope>
    <source>
        <strain evidence="13">M133</strain>
    </source>
</reference>
<dbReference type="AlphaFoldDB" id="A0A8A4TG23"/>
<dbReference type="InterPro" id="IPR008969">
    <property type="entry name" value="CarboxyPept-like_regulatory"/>
</dbReference>
<keyword evidence="4 8" id="KW-0812">Transmembrane</keyword>
<keyword evidence="2 8" id="KW-0813">Transport</keyword>
<dbReference type="Pfam" id="PF07715">
    <property type="entry name" value="Plug"/>
    <property type="match status" value="1"/>
</dbReference>
<comment type="subcellular location">
    <subcellularLocation>
        <location evidence="1 8">Cell outer membrane</location>
        <topology evidence="1 8">Multi-pass membrane protein</topology>
    </subcellularLocation>
</comment>
<evidence type="ECO:0000256" key="9">
    <source>
        <dbReference type="RuleBase" id="RU003357"/>
    </source>
</evidence>
<dbReference type="CDD" id="cd01347">
    <property type="entry name" value="ligand_gated_channel"/>
    <property type="match status" value="1"/>
</dbReference>
<dbReference type="InterPro" id="IPR012910">
    <property type="entry name" value="Plug_dom"/>
</dbReference>
<dbReference type="Proteomes" id="UP000663929">
    <property type="component" value="Chromosome"/>
</dbReference>
<dbReference type="SUPFAM" id="SSF49464">
    <property type="entry name" value="Carboxypeptidase regulatory domain-like"/>
    <property type="match status" value="1"/>
</dbReference>
<evidence type="ECO:0000313" key="14">
    <source>
        <dbReference type="Proteomes" id="UP000663929"/>
    </source>
</evidence>
<evidence type="ECO:0000256" key="2">
    <source>
        <dbReference type="ARBA" id="ARBA00022448"/>
    </source>
</evidence>
<evidence type="ECO:0000256" key="4">
    <source>
        <dbReference type="ARBA" id="ARBA00022692"/>
    </source>
</evidence>
<evidence type="ECO:0000313" key="13">
    <source>
        <dbReference type="EMBL" id="QTD48477.1"/>
    </source>
</evidence>
<dbReference type="GO" id="GO:0044718">
    <property type="term" value="P:siderophore transmembrane transport"/>
    <property type="evidence" value="ECO:0007669"/>
    <property type="project" value="TreeGrafter"/>
</dbReference>
<dbReference type="InterPro" id="IPR036942">
    <property type="entry name" value="Beta-barrel_TonB_sf"/>
</dbReference>
<evidence type="ECO:0000256" key="8">
    <source>
        <dbReference type="PROSITE-ProRule" id="PRU01360"/>
    </source>
</evidence>